<dbReference type="RefSeq" id="WP_000619332.1">
    <property type="nucleotide sequence ID" value="NZ_CP011931.1"/>
</dbReference>
<evidence type="ECO:0008006" key="4">
    <source>
        <dbReference type="Google" id="ProtNLM"/>
    </source>
</evidence>
<evidence type="ECO:0000313" key="2">
    <source>
        <dbReference type="EMBL" id="SOR59950.1"/>
    </source>
</evidence>
<feature type="transmembrane region" description="Helical" evidence="1">
    <location>
        <begin position="35"/>
        <end position="54"/>
    </location>
</feature>
<sequence length="277" mass="32494">MIRILLMTYSRIHIFFCRMNKNNSLSSKNISVTSISYWIYILLLLFPKIILGVTPGKWSHIDKYIFGNNSNGPVKEIVKNANGKIVYSALYEYNSSGKLIKESYLNSDGKTDGFTIFQYKDGKVVREELFDKDNILLETKTFKYSPKGEINLVEVFDKDNKLLLRSNINSWDKDFVKSGQTNWSDSKEIEIFNLTQDEKNPRAFIQNIYNEEKKQIASTKFEYDEKGKLLTRLNVQGNQERKNQLNYSSNNLLQSFTFHVKQNNKWELQKTHELIYK</sequence>
<evidence type="ECO:0000313" key="3">
    <source>
        <dbReference type="Proteomes" id="UP000234460"/>
    </source>
</evidence>
<protein>
    <recommendedName>
        <fullName evidence="4">PF11178 family protein</fullName>
    </recommendedName>
</protein>
<reference evidence="2 3" key="1">
    <citation type="submission" date="2017-11" db="EMBL/GenBank/DDBJ databases">
        <authorList>
            <person name="Lechat P."/>
        </authorList>
    </citation>
    <scope>NUCLEOTIDE SEQUENCE [LARGE SCALE GENOMIC DNA]</scope>
    <source>
        <strain evidence="2">L495</strain>
    </source>
</reference>
<keyword evidence="1" id="KW-0472">Membrane</keyword>
<evidence type="ECO:0000256" key="1">
    <source>
        <dbReference type="SAM" id="Phobius"/>
    </source>
</evidence>
<keyword evidence="1" id="KW-1133">Transmembrane helix</keyword>
<dbReference type="AlphaFoldDB" id="A0AAQ1NWL7"/>
<name>A0AAQ1NWL7_LEPIR</name>
<organism evidence="2 3">
    <name type="scientific">Leptospira interrogans serovar Manilae</name>
    <dbReference type="NCBI Taxonomy" id="214675"/>
    <lineage>
        <taxon>Bacteria</taxon>
        <taxon>Pseudomonadati</taxon>
        <taxon>Spirochaetota</taxon>
        <taxon>Spirochaetia</taxon>
        <taxon>Leptospirales</taxon>
        <taxon>Leptospiraceae</taxon>
        <taxon>Leptospira</taxon>
    </lineage>
</organism>
<comment type="caution">
    <text evidence="2">The sequence shown here is derived from an EMBL/GenBank/DDBJ whole genome shotgun (WGS) entry which is preliminary data.</text>
</comment>
<dbReference type="Proteomes" id="UP000234460">
    <property type="component" value="Chromosome LMANV2"/>
</dbReference>
<dbReference type="EMBL" id="OEJX01000002">
    <property type="protein sequence ID" value="SOR59950.1"/>
    <property type="molecule type" value="Genomic_DNA"/>
</dbReference>
<keyword evidence="1" id="KW-0812">Transmembrane</keyword>
<dbReference type="Gene3D" id="3.90.930.1">
    <property type="match status" value="1"/>
</dbReference>
<gene>
    <name evidence="2" type="ORF">LMANV2_100123</name>
</gene>
<proteinExistence type="predicted"/>
<accession>A0AAQ1NWL7</accession>